<reference evidence="2 3" key="1">
    <citation type="submission" date="2018-07" db="EMBL/GenBank/DDBJ databases">
        <title>High-quality-draft genome sequence of Gaiella occulta.</title>
        <authorList>
            <person name="Severino R."/>
            <person name="Froufe H.J.C."/>
            <person name="Rainey F.A."/>
            <person name="Barroso C."/>
            <person name="Albuquerque L."/>
            <person name="Lobo-Da-Cunha A."/>
            <person name="Da Costa M.S."/>
            <person name="Egas C."/>
        </authorList>
    </citation>
    <scope>NUCLEOTIDE SEQUENCE [LARGE SCALE GENOMIC DNA]</scope>
    <source>
        <strain evidence="2 3">F2-233</strain>
    </source>
</reference>
<gene>
    <name evidence="2" type="ORF">Gocc_0926</name>
</gene>
<proteinExistence type="predicted"/>
<evidence type="ECO:0000256" key="1">
    <source>
        <dbReference type="SAM" id="Phobius"/>
    </source>
</evidence>
<dbReference type="OrthoDB" id="5243487at2"/>
<organism evidence="2 3">
    <name type="scientific">Gaiella occulta</name>
    <dbReference type="NCBI Taxonomy" id="1002870"/>
    <lineage>
        <taxon>Bacteria</taxon>
        <taxon>Bacillati</taxon>
        <taxon>Actinomycetota</taxon>
        <taxon>Thermoleophilia</taxon>
        <taxon>Gaiellales</taxon>
        <taxon>Gaiellaceae</taxon>
        <taxon>Gaiella</taxon>
    </lineage>
</organism>
<reference evidence="3" key="2">
    <citation type="journal article" date="2019" name="MicrobiologyOpen">
        <title>High-quality draft genome sequence of Gaiella occulta isolated from a 150 meter deep mineral water borehole and comparison with the genome sequences of other deep-branching lineages of the phylum Actinobacteria.</title>
        <authorList>
            <person name="Severino R."/>
            <person name="Froufe H.J.C."/>
            <person name="Barroso C."/>
            <person name="Albuquerque L."/>
            <person name="Lobo-da-Cunha A."/>
            <person name="da Costa M.S."/>
            <person name="Egas C."/>
        </authorList>
    </citation>
    <scope>NUCLEOTIDE SEQUENCE [LARGE SCALE GENOMIC DNA]</scope>
    <source>
        <strain evidence="3">F2-233</strain>
    </source>
</reference>
<accession>A0A7M2YZ30</accession>
<dbReference type="AlphaFoldDB" id="A0A7M2YZ30"/>
<dbReference type="RefSeq" id="WP_114795362.1">
    <property type="nucleotide sequence ID" value="NZ_QQZY01000002.1"/>
</dbReference>
<feature type="transmembrane region" description="Helical" evidence="1">
    <location>
        <begin position="107"/>
        <end position="126"/>
    </location>
</feature>
<keyword evidence="1" id="KW-0812">Transmembrane</keyword>
<evidence type="ECO:0000313" key="3">
    <source>
        <dbReference type="Proteomes" id="UP000254134"/>
    </source>
</evidence>
<evidence type="ECO:0000313" key="2">
    <source>
        <dbReference type="EMBL" id="RDI75128.1"/>
    </source>
</evidence>
<keyword evidence="1" id="KW-1133">Transmembrane helix</keyword>
<keyword evidence="1" id="KW-0472">Membrane</keyword>
<dbReference type="GO" id="GO:0003677">
    <property type="term" value="F:DNA binding"/>
    <property type="evidence" value="ECO:0007669"/>
    <property type="project" value="InterPro"/>
</dbReference>
<dbReference type="InterPro" id="IPR010982">
    <property type="entry name" value="Lambda_DNA-bd_dom_sf"/>
</dbReference>
<dbReference type="Gene3D" id="1.10.260.40">
    <property type="entry name" value="lambda repressor-like DNA-binding domains"/>
    <property type="match status" value="1"/>
</dbReference>
<dbReference type="InterPro" id="IPR050400">
    <property type="entry name" value="Bact_Cytoskel_RodZ"/>
</dbReference>
<name>A0A7M2YZ30_9ACTN</name>
<keyword evidence="3" id="KW-1185">Reference proteome</keyword>
<dbReference type="Proteomes" id="UP000254134">
    <property type="component" value="Unassembled WGS sequence"/>
</dbReference>
<dbReference type="PANTHER" id="PTHR34475:SF1">
    <property type="entry name" value="CYTOSKELETON PROTEIN RODZ"/>
    <property type="match status" value="1"/>
</dbReference>
<dbReference type="EMBL" id="QQZY01000002">
    <property type="protein sequence ID" value="RDI75128.1"/>
    <property type="molecule type" value="Genomic_DNA"/>
</dbReference>
<dbReference type="Pfam" id="PF13413">
    <property type="entry name" value="HTH_25"/>
    <property type="match status" value="1"/>
</dbReference>
<comment type="caution">
    <text evidence="2">The sequence shown here is derived from an EMBL/GenBank/DDBJ whole genome shotgun (WGS) entry which is preliminary data.</text>
</comment>
<sequence>MFDIGSSLREARTRQGLDFNEMEFRTKVRAKYLRALEEERFEQLPAHTYVKGFLRAYAEALGMDGQLYVDEYNSRYVAGDDDHLVRTRRVPPSRQTRRRGRRRESRLVAVAVTAIVLVTALVIAAWKFGGPDAPRVQGVNTDATVSTPAAQAAGVVVEATRGASFMEVRLGSRTGRPLYQGTLERGQSKSFAEARVYLSLASPRNVVVRAGGKVVKIPAGGKLTIRVRSAR</sequence>
<protein>
    <submittedName>
        <fullName evidence="2">Helix-turn-helix protein domain</fullName>
    </submittedName>
</protein>
<dbReference type="PANTHER" id="PTHR34475">
    <property type="match status" value="1"/>
</dbReference>